<dbReference type="GO" id="GO:0004984">
    <property type="term" value="F:olfactory receptor activity"/>
    <property type="evidence" value="ECO:0000318"/>
    <property type="project" value="GO_Central"/>
</dbReference>
<reference evidence="15" key="1">
    <citation type="submission" date="2025-08" db="UniProtKB">
        <authorList>
            <consortium name="RefSeq"/>
        </authorList>
    </citation>
    <scope>IDENTIFICATION</scope>
    <source>
        <strain evidence="15">J_2021</strain>
        <tissue evidence="15">Erythrocytes</tissue>
    </source>
</reference>
<dbReference type="PROSITE" id="PS00237">
    <property type="entry name" value="G_PROTEIN_RECEP_F1_1"/>
    <property type="match status" value="1"/>
</dbReference>
<dbReference type="InterPro" id="IPR017452">
    <property type="entry name" value="GPCR_Rhodpsn_7TM"/>
</dbReference>
<feature type="transmembrane region" description="Helical" evidence="12">
    <location>
        <begin position="273"/>
        <end position="292"/>
    </location>
</feature>
<feature type="transmembrane region" description="Helical" evidence="12">
    <location>
        <begin position="25"/>
        <end position="48"/>
    </location>
</feature>
<feature type="transmembrane region" description="Helical" evidence="12">
    <location>
        <begin position="197"/>
        <end position="223"/>
    </location>
</feature>
<evidence type="ECO:0000256" key="3">
    <source>
        <dbReference type="ARBA" id="ARBA00022606"/>
    </source>
</evidence>
<protein>
    <recommendedName>
        <fullName evidence="12">Olfactory receptor</fullName>
    </recommendedName>
</protein>
<keyword evidence="7 11" id="KW-0297">G-protein coupled receptor</keyword>
<keyword evidence="2 12" id="KW-1003">Cell membrane</keyword>
<dbReference type="InterPro" id="IPR000725">
    <property type="entry name" value="Olfact_rcpt"/>
</dbReference>
<keyword evidence="3 12" id="KW-0716">Sensory transduction</keyword>
<feature type="transmembrane region" description="Helical" evidence="12">
    <location>
        <begin position="235"/>
        <end position="253"/>
    </location>
</feature>
<evidence type="ECO:0000256" key="4">
    <source>
        <dbReference type="ARBA" id="ARBA00022692"/>
    </source>
</evidence>
<evidence type="ECO:0000256" key="10">
    <source>
        <dbReference type="ARBA" id="ARBA00023224"/>
    </source>
</evidence>
<dbReference type="GeneID" id="121397334"/>
<dbReference type="GO" id="GO:0005549">
    <property type="term" value="F:odorant binding"/>
    <property type="evidence" value="ECO:0000318"/>
    <property type="project" value="GO_Central"/>
</dbReference>
<comment type="similarity">
    <text evidence="11">Belongs to the G-protein coupled receptor 1 family.</text>
</comment>
<keyword evidence="5 12" id="KW-0552">Olfaction</keyword>
<dbReference type="PANTHER" id="PTHR26452">
    <property type="entry name" value="OLFACTORY RECEPTOR"/>
    <property type="match status" value="1"/>
</dbReference>
<keyword evidence="6 12" id="KW-1133">Transmembrane helix</keyword>
<evidence type="ECO:0000256" key="5">
    <source>
        <dbReference type="ARBA" id="ARBA00022725"/>
    </source>
</evidence>
<keyword evidence="8 12" id="KW-0472">Membrane</keyword>
<evidence type="ECO:0000256" key="11">
    <source>
        <dbReference type="RuleBase" id="RU000688"/>
    </source>
</evidence>
<accession>A0A1L8FBY3</accession>
<feature type="transmembrane region" description="Helical" evidence="12">
    <location>
        <begin position="140"/>
        <end position="162"/>
    </location>
</feature>
<evidence type="ECO:0000256" key="9">
    <source>
        <dbReference type="ARBA" id="ARBA00023170"/>
    </source>
</evidence>
<dbReference type="PRINTS" id="PR00237">
    <property type="entry name" value="GPCRRHODOPSN"/>
</dbReference>
<dbReference type="Gene3D" id="1.20.1070.10">
    <property type="entry name" value="Rhodopsin 7-helix transmembrane proteins"/>
    <property type="match status" value="1"/>
</dbReference>
<proteinExistence type="inferred from homology"/>
<comment type="subcellular location">
    <subcellularLocation>
        <location evidence="1 12">Cell membrane</location>
        <topology evidence="1 12">Multi-pass membrane protein</topology>
    </subcellularLocation>
</comment>
<dbReference type="OrthoDB" id="9444602at2759"/>
<keyword evidence="4 11" id="KW-0812">Transmembrane</keyword>
<evidence type="ECO:0000256" key="2">
    <source>
        <dbReference type="ARBA" id="ARBA00022475"/>
    </source>
</evidence>
<evidence type="ECO:0000313" key="15">
    <source>
        <dbReference type="RefSeq" id="XP_041429902.1"/>
    </source>
</evidence>
<dbReference type="RefSeq" id="XP_041429902.1">
    <property type="nucleotide sequence ID" value="XM_041573968.1"/>
</dbReference>
<evidence type="ECO:0000256" key="1">
    <source>
        <dbReference type="ARBA" id="ARBA00004651"/>
    </source>
</evidence>
<dbReference type="PaxDb" id="8355-A0A1L8FBY3"/>
<dbReference type="FunFam" id="1.20.1070.10:FF:000001">
    <property type="entry name" value="Olfactory receptor"/>
    <property type="match status" value="1"/>
</dbReference>
<evidence type="ECO:0000256" key="12">
    <source>
        <dbReference type="RuleBase" id="RU363047"/>
    </source>
</evidence>
<dbReference type="Pfam" id="PF13853">
    <property type="entry name" value="7tm_4"/>
    <property type="match status" value="1"/>
</dbReference>
<dbReference type="AlphaFoldDB" id="A0A1L8FBY3"/>
<dbReference type="CDD" id="cd13954">
    <property type="entry name" value="7tmA_OR"/>
    <property type="match status" value="1"/>
</dbReference>
<feature type="domain" description="G-protein coupled receptors family 1 profile" evidence="13">
    <location>
        <begin position="41"/>
        <end position="290"/>
    </location>
</feature>
<feature type="transmembrane region" description="Helical" evidence="12">
    <location>
        <begin position="101"/>
        <end position="120"/>
    </location>
</feature>
<organism evidence="14 15">
    <name type="scientific">Xenopus laevis</name>
    <name type="common">African clawed frog</name>
    <dbReference type="NCBI Taxonomy" id="8355"/>
    <lineage>
        <taxon>Eukaryota</taxon>
        <taxon>Metazoa</taxon>
        <taxon>Chordata</taxon>
        <taxon>Craniata</taxon>
        <taxon>Vertebrata</taxon>
        <taxon>Euteleostomi</taxon>
        <taxon>Amphibia</taxon>
        <taxon>Batrachia</taxon>
        <taxon>Anura</taxon>
        <taxon>Pipoidea</taxon>
        <taxon>Pipidae</taxon>
        <taxon>Xenopodinae</taxon>
        <taxon>Xenopus</taxon>
        <taxon>Xenopus</taxon>
    </lineage>
</organism>
<name>A0A1L8FBY3_XENLA</name>
<evidence type="ECO:0000256" key="6">
    <source>
        <dbReference type="ARBA" id="ARBA00022989"/>
    </source>
</evidence>
<dbReference type="InterPro" id="IPR000276">
    <property type="entry name" value="GPCR_Rhodpsn"/>
</dbReference>
<feature type="transmembrane region" description="Helical" evidence="12">
    <location>
        <begin position="60"/>
        <end position="81"/>
    </location>
</feature>
<gene>
    <name evidence="15" type="primary">LOC121397334</name>
</gene>
<dbReference type="PROSITE" id="PS50262">
    <property type="entry name" value="G_PROTEIN_RECEP_F1_2"/>
    <property type="match status" value="1"/>
</dbReference>
<evidence type="ECO:0000256" key="7">
    <source>
        <dbReference type="ARBA" id="ARBA00023040"/>
    </source>
</evidence>
<dbReference type="SUPFAM" id="SSF81321">
    <property type="entry name" value="Family A G protein-coupled receptor-like"/>
    <property type="match status" value="1"/>
</dbReference>
<keyword evidence="9 11" id="KW-0675">Receptor</keyword>
<evidence type="ECO:0000259" key="13">
    <source>
        <dbReference type="PROSITE" id="PS50262"/>
    </source>
</evidence>
<sequence>MEISNTTSMHNFTLLGLSNFIHLKFFYFAIILLIYQVALLGNTLLFTVVMVTPRLHSPMYFFLIQLSFVDMGLSSSVVPKILTNTLSKEKSISFLGCAAQLYFSSVFGETEALLLSIMSYDRYAAICHPLHYTTIMNRKLCIYLVVGSWVSCLSLLIVHTFLTFQLPFCKSHHVNHYFCEMPALLRLSCKDTWMNEMLMYISAGILALAAFLLILISYIRILLEILKIKSSMGRRNTFSTCLSDITVLTLFYGNISLNYMCPNSSYSPDRQKVLSLLYMAVTPMLNPIVYSLKNREYLDSLRGWVARFKLSQEHF</sequence>
<dbReference type="PRINTS" id="PR00245">
    <property type="entry name" value="OLFACTORYR"/>
</dbReference>
<dbReference type="GO" id="GO:0005886">
    <property type="term" value="C:plasma membrane"/>
    <property type="evidence" value="ECO:0007669"/>
    <property type="project" value="UniProtKB-SubCell"/>
</dbReference>
<dbReference type="GO" id="GO:0004930">
    <property type="term" value="F:G protein-coupled receptor activity"/>
    <property type="evidence" value="ECO:0007669"/>
    <property type="project" value="UniProtKB-KW"/>
</dbReference>
<dbReference type="InterPro" id="IPR050516">
    <property type="entry name" value="Olfactory_GPCR"/>
</dbReference>
<dbReference type="KEGG" id="xla:121397334"/>
<evidence type="ECO:0000256" key="8">
    <source>
        <dbReference type="ARBA" id="ARBA00023136"/>
    </source>
</evidence>
<evidence type="ECO:0000313" key="14">
    <source>
        <dbReference type="Proteomes" id="UP000186698"/>
    </source>
</evidence>
<keyword evidence="14" id="KW-1185">Reference proteome</keyword>
<dbReference type="Proteomes" id="UP000186698">
    <property type="component" value="Chromosome 8L"/>
</dbReference>
<keyword evidence="10 11" id="KW-0807">Transducer</keyword>